<comment type="caution">
    <text evidence="1">The sequence shown here is derived from an EMBL/GenBank/DDBJ whole genome shotgun (WGS) entry which is preliminary data.</text>
</comment>
<protein>
    <recommendedName>
        <fullName evidence="3">Apple domain-containing protein</fullName>
    </recommendedName>
</protein>
<dbReference type="Proteomes" id="UP001054945">
    <property type="component" value="Unassembled WGS sequence"/>
</dbReference>
<dbReference type="AlphaFoldDB" id="A0AAV4WX34"/>
<evidence type="ECO:0000313" key="1">
    <source>
        <dbReference type="EMBL" id="GIY87041.1"/>
    </source>
</evidence>
<dbReference type="EMBL" id="BPLR01016876">
    <property type="protein sequence ID" value="GIY87041.1"/>
    <property type="molecule type" value="Genomic_DNA"/>
</dbReference>
<name>A0AAV4WX34_CAEEX</name>
<evidence type="ECO:0000313" key="2">
    <source>
        <dbReference type="Proteomes" id="UP001054945"/>
    </source>
</evidence>
<sequence>MIINSAFEVSMTQFYFWFEDKVHVNWVLGSFDDSYMVTCLQKCRNDTDCSGVALGPVREDSDGFQRACITLSNVEESDCDENDDCARENSKCFR</sequence>
<evidence type="ECO:0008006" key="3">
    <source>
        <dbReference type="Google" id="ProtNLM"/>
    </source>
</evidence>
<reference evidence="1 2" key="1">
    <citation type="submission" date="2021-06" db="EMBL/GenBank/DDBJ databases">
        <title>Caerostris extrusa draft genome.</title>
        <authorList>
            <person name="Kono N."/>
            <person name="Arakawa K."/>
        </authorList>
    </citation>
    <scope>NUCLEOTIDE SEQUENCE [LARGE SCALE GENOMIC DNA]</scope>
</reference>
<proteinExistence type="predicted"/>
<gene>
    <name evidence="1" type="primary">AVEN_74549_1</name>
    <name evidence="1" type="ORF">CEXT_788431</name>
</gene>
<organism evidence="1 2">
    <name type="scientific">Caerostris extrusa</name>
    <name type="common">Bark spider</name>
    <name type="synonym">Caerostris bankana</name>
    <dbReference type="NCBI Taxonomy" id="172846"/>
    <lineage>
        <taxon>Eukaryota</taxon>
        <taxon>Metazoa</taxon>
        <taxon>Ecdysozoa</taxon>
        <taxon>Arthropoda</taxon>
        <taxon>Chelicerata</taxon>
        <taxon>Arachnida</taxon>
        <taxon>Araneae</taxon>
        <taxon>Araneomorphae</taxon>
        <taxon>Entelegynae</taxon>
        <taxon>Araneoidea</taxon>
        <taxon>Araneidae</taxon>
        <taxon>Caerostris</taxon>
    </lineage>
</organism>
<accession>A0AAV4WX34</accession>
<keyword evidence="2" id="KW-1185">Reference proteome</keyword>